<dbReference type="PROSITE" id="PS51195">
    <property type="entry name" value="Q_MOTIF"/>
    <property type="match status" value="1"/>
</dbReference>
<evidence type="ECO:0000256" key="9">
    <source>
        <dbReference type="ARBA" id="ARBA00023242"/>
    </source>
</evidence>
<keyword evidence="3" id="KW-0690">Ribosome biogenesis</keyword>
<dbReference type="PANTHER" id="PTHR47959">
    <property type="entry name" value="ATP-DEPENDENT RNA HELICASE RHLE-RELATED"/>
    <property type="match status" value="1"/>
</dbReference>
<dbReference type="PROSITE" id="PS51192">
    <property type="entry name" value="HELICASE_ATP_BIND_1"/>
    <property type="match status" value="1"/>
</dbReference>
<dbReference type="AlphaFoldDB" id="A0AAV5QZ50"/>
<dbReference type="GO" id="GO:0006364">
    <property type="term" value="P:rRNA processing"/>
    <property type="evidence" value="ECO:0007669"/>
    <property type="project" value="UniProtKB-ARBA"/>
</dbReference>
<sequence length="839" mass="94159">MVPLALKEKILKRKRTLKAKAADQPMKKQLIKRKVSSTSTSTSNKNILKVSANELNWKPVEIPDTLDDFEGFYGLEEIDNVDVKIVNGKIEFLTKDKSNKISEKDAQVRENTIPSGQFEIDLEDIKEEDKEALNDTSDEEVGDGDEEINEDVDENDKEDEKTEESKENDEGVDMKDAKDKVDNEQKEAEIKKKKKETKVSTFIASKDEDNELNIPNLPVTETPVFKTEKTKAKAKASSNEDDLKENTFAQVSDINIPTDEIDLPEWAELSLSTCTLNGLQKLGFKEPTEIQKTSIPLAIADKDVIGKAITGSGKTLAYGIPILEKALAEEAKSKNLPEEIRQHPTALIFTPTRELANQVMKSLRELFKFSPFSDKTVTSLTGGLSIQKQERLLSYGPRVLVATPGRCLELLEKSTSLAKKIASIDILVLDEADRMLQDGHFEEMKKILEILNNYRPKNLHQFERKWQSLIFSATFSKDLFGKLASDKKPQHAKKRKNEDEGDAEIREVLEILGKKLRFRSKPEYVDVNPTEVVANKITEAIIPCAPMERDLMLYYFVSMFPGTTLVFTNSIDSVKRLAPMLSNLGIPTVSIHSSMIQKQRLRALERFTRNSETANAQKTSSVLIASDVAARGLDISGIQHVVHYHLPRTADTYVHRSGRTARAGKEGVSVVLCSPQEASGPLRKLRSVISKTDKVADLKPIIIDSDILDQLKERLDLSAKIAQAEVASQSIQKEKSWIEKAADELGVDNIDDFEDDFLKRDRKRKEGKQLDKNNIKVLKAQLRDSLKKPIRKSGRRSYIAGGLNNIAHLLLANEGSNSVMGYLQQDALTVLKNHKKSKK</sequence>
<dbReference type="InterPro" id="IPR000629">
    <property type="entry name" value="RNA-helicase_DEAD-box_CS"/>
</dbReference>
<keyword evidence="17" id="KW-1185">Reference proteome</keyword>
<feature type="domain" description="Helicase C-terminal" evidence="14">
    <location>
        <begin position="552"/>
        <end position="706"/>
    </location>
</feature>
<evidence type="ECO:0000259" key="13">
    <source>
        <dbReference type="PROSITE" id="PS51192"/>
    </source>
</evidence>
<evidence type="ECO:0000256" key="3">
    <source>
        <dbReference type="ARBA" id="ARBA00022517"/>
    </source>
</evidence>
<evidence type="ECO:0000259" key="15">
    <source>
        <dbReference type="PROSITE" id="PS51195"/>
    </source>
</evidence>
<feature type="domain" description="DEAD-box RNA helicase Q" evidence="15">
    <location>
        <begin position="264"/>
        <end position="292"/>
    </location>
</feature>
<dbReference type="InterPro" id="IPR027417">
    <property type="entry name" value="P-loop_NTPase"/>
</dbReference>
<evidence type="ECO:0000313" key="16">
    <source>
        <dbReference type="EMBL" id="GMM44459.1"/>
    </source>
</evidence>
<dbReference type="InterPro" id="IPR014014">
    <property type="entry name" value="RNA_helicase_DEAD_Q_motif"/>
</dbReference>
<evidence type="ECO:0000256" key="6">
    <source>
        <dbReference type="ARBA" id="ARBA00022806"/>
    </source>
</evidence>
<evidence type="ECO:0000256" key="11">
    <source>
        <dbReference type="PROSITE-ProRule" id="PRU00552"/>
    </source>
</evidence>
<feature type="compositionally biased region" description="Basic and acidic residues" evidence="12">
    <location>
        <begin position="158"/>
        <end position="190"/>
    </location>
</feature>
<dbReference type="InterPro" id="IPR050079">
    <property type="entry name" value="DEAD_box_RNA_helicase"/>
</dbReference>
<proteinExistence type="predicted"/>
<evidence type="ECO:0000256" key="12">
    <source>
        <dbReference type="SAM" id="MobiDB-lite"/>
    </source>
</evidence>
<dbReference type="PROSITE" id="PS00039">
    <property type="entry name" value="DEAD_ATP_HELICASE"/>
    <property type="match status" value="1"/>
</dbReference>
<organism evidence="16 17">
    <name type="scientific">Pichia kluyveri</name>
    <name type="common">Yeast</name>
    <dbReference type="NCBI Taxonomy" id="36015"/>
    <lineage>
        <taxon>Eukaryota</taxon>
        <taxon>Fungi</taxon>
        <taxon>Dikarya</taxon>
        <taxon>Ascomycota</taxon>
        <taxon>Saccharomycotina</taxon>
        <taxon>Pichiomycetes</taxon>
        <taxon>Pichiales</taxon>
        <taxon>Pichiaceae</taxon>
        <taxon>Pichia</taxon>
    </lineage>
</organism>
<keyword evidence="9" id="KW-0539">Nucleus</keyword>
<reference evidence="16 17" key="1">
    <citation type="journal article" date="2023" name="Elife">
        <title>Identification of key yeast species and microbe-microbe interactions impacting larval growth of Drosophila in the wild.</title>
        <authorList>
            <person name="Mure A."/>
            <person name="Sugiura Y."/>
            <person name="Maeda R."/>
            <person name="Honda K."/>
            <person name="Sakurai N."/>
            <person name="Takahashi Y."/>
            <person name="Watada M."/>
            <person name="Katoh T."/>
            <person name="Gotoh A."/>
            <person name="Gotoh Y."/>
            <person name="Taniguchi I."/>
            <person name="Nakamura K."/>
            <person name="Hayashi T."/>
            <person name="Katayama T."/>
            <person name="Uemura T."/>
            <person name="Hattori Y."/>
        </authorList>
    </citation>
    <scope>NUCLEOTIDE SEQUENCE [LARGE SCALE GENOMIC DNA]</scope>
    <source>
        <strain evidence="16 17">PK-24</strain>
    </source>
</reference>
<feature type="compositionally biased region" description="Acidic residues" evidence="12">
    <location>
        <begin position="136"/>
        <end position="157"/>
    </location>
</feature>
<gene>
    <name evidence="16" type="ORF">DAPK24_010340</name>
</gene>
<feature type="domain" description="Helicase ATP-binding" evidence="13">
    <location>
        <begin position="295"/>
        <end position="493"/>
    </location>
</feature>
<name>A0AAV5QZ50_PICKL</name>
<dbReference type="EMBL" id="BTGB01000001">
    <property type="protein sequence ID" value="GMM44459.1"/>
    <property type="molecule type" value="Genomic_DNA"/>
</dbReference>
<keyword evidence="7" id="KW-0067">ATP-binding</keyword>
<evidence type="ECO:0000313" key="17">
    <source>
        <dbReference type="Proteomes" id="UP001378960"/>
    </source>
</evidence>
<dbReference type="InterPro" id="IPR001650">
    <property type="entry name" value="Helicase_C-like"/>
</dbReference>
<evidence type="ECO:0000256" key="5">
    <source>
        <dbReference type="ARBA" id="ARBA00022801"/>
    </source>
</evidence>
<dbReference type="Pfam" id="PF00270">
    <property type="entry name" value="DEAD"/>
    <property type="match status" value="1"/>
</dbReference>
<keyword evidence="6 16" id="KW-0347">Helicase</keyword>
<feature type="region of interest" description="Disordered" evidence="12">
    <location>
        <begin position="22"/>
        <end position="43"/>
    </location>
</feature>
<evidence type="ECO:0000256" key="7">
    <source>
        <dbReference type="ARBA" id="ARBA00022840"/>
    </source>
</evidence>
<keyword evidence="5" id="KW-0378">Hydrolase</keyword>
<dbReference type="PROSITE" id="PS51194">
    <property type="entry name" value="HELICASE_CTER"/>
    <property type="match status" value="1"/>
</dbReference>
<dbReference type="PANTHER" id="PTHR47959:SF1">
    <property type="entry name" value="ATP-DEPENDENT RNA HELICASE DBPA"/>
    <property type="match status" value="1"/>
</dbReference>
<dbReference type="Pfam" id="PF00271">
    <property type="entry name" value="Helicase_C"/>
    <property type="match status" value="1"/>
</dbReference>
<evidence type="ECO:0000256" key="8">
    <source>
        <dbReference type="ARBA" id="ARBA00022884"/>
    </source>
</evidence>
<evidence type="ECO:0000259" key="14">
    <source>
        <dbReference type="PROSITE" id="PS51194"/>
    </source>
</evidence>
<comment type="subcellular location">
    <subcellularLocation>
        <location evidence="1">Nucleus</location>
        <location evidence="1">Nucleolus</location>
    </subcellularLocation>
</comment>
<keyword evidence="4" id="KW-0547">Nucleotide-binding</keyword>
<dbReference type="SMART" id="SM00490">
    <property type="entry name" value="HELICc"/>
    <property type="match status" value="1"/>
</dbReference>
<dbReference type="SUPFAM" id="SSF52540">
    <property type="entry name" value="P-loop containing nucleoside triphosphate hydrolases"/>
    <property type="match status" value="1"/>
</dbReference>
<dbReference type="EC" id="3.6.4.13" evidence="2"/>
<comment type="caution">
    <text evidence="16">The sequence shown here is derived from an EMBL/GenBank/DDBJ whole genome shotgun (WGS) entry which is preliminary data.</text>
</comment>
<dbReference type="GO" id="GO:0005829">
    <property type="term" value="C:cytosol"/>
    <property type="evidence" value="ECO:0007669"/>
    <property type="project" value="TreeGrafter"/>
</dbReference>
<accession>A0AAV5QZ50</accession>
<evidence type="ECO:0000256" key="1">
    <source>
        <dbReference type="ARBA" id="ARBA00004604"/>
    </source>
</evidence>
<dbReference type="Proteomes" id="UP001378960">
    <property type="component" value="Unassembled WGS sequence"/>
</dbReference>
<dbReference type="Gene3D" id="3.40.50.300">
    <property type="entry name" value="P-loop containing nucleotide triphosphate hydrolases"/>
    <property type="match status" value="2"/>
</dbReference>
<dbReference type="GO" id="GO:0003724">
    <property type="term" value="F:RNA helicase activity"/>
    <property type="evidence" value="ECO:0007669"/>
    <property type="project" value="UniProtKB-EC"/>
</dbReference>
<dbReference type="CDD" id="cd17946">
    <property type="entry name" value="DEADc_DDX24"/>
    <property type="match status" value="1"/>
</dbReference>
<comment type="catalytic activity">
    <reaction evidence="10">
        <text>ATP + H2O = ADP + phosphate + H(+)</text>
        <dbReference type="Rhea" id="RHEA:13065"/>
        <dbReference type="ChEBI" id="CHEBI:15377"/>
        <dbReference type="ChEBI" id="CHEBI:15378"/>
        <dbReference type="ChEBI" id="CHEBI:30616"/>
        <dbReference type="ChEBI" id="CHEBI:43474"/>
        <dbReference type="ChEBI" id="CHEBI:456216"/>
        <dbReference type="EC" id="3.6.4.13"/>
    </reaction>
</comment>
<keyword evidence="8" id="KW-0694">RNA-binding</keyword>
<dbReference type="GO" id="GO:0003723">
    <property type="term" value="F:RNA binding"/>
    <property type="evidence" value="ECO:0007669"/>
    <property type="project" value="UniProtKB-KW"/>
</dbReference>
<dbReference type="GO" id="GO:0005524">
    <property type="term" value="F:ATP binding"/>
    <property type="evidence" value="ECO:0007669"/>
    <property type="project" value="UniProtKB-KW"/>
</dbReference>
<dbReference type="InterPro" id="IPR014001">
    <property type="entry name" value="Helicase_ATP-bd"/>
</dbReference>
<dbReference type="CDD" id="cd18787">
    <property type="entry name" value="SF2_C_DEAD"/>
    <property type="match status" value="1"/>
</dbReference>
<feature type="region of interest" description="Disordered" evidence="12">
    <location>
        <begin position="105"/>
        <end position="192"/>
    </location>
</feature>
<evidence type="ECO:0000256" key="10">
    <source>
        <dbReference type="ARBA" id="ARBA00047984"/>
    </source>
</evidence>
<feature type="short sequence motif" description="Q motif" evidence="11">
    <location>
        <begin position="264"/>
        <end position="292"/>
    </location>
</feature>
<evidence type="ECO:0000256" key="4">
    <source>
        <dbReference type="ARBA" id="ARBA00022741"/>
    </source>
</evidence>
<dbReference type="SMART" id="SM00487">
    <property type="entry name" value="DEXDc"/>
    <property type="match status" value="1"/>
</dbReference>
<dbReference type="GO" id="GO:0016787">
    <property type="term" value="F:hydrolase activity"/>
    <property type="evidence" value="ECO:0007669"/>
    <property type="project" value="UniProtKB-KW"/>
</dbReference>
<dbReference type="GO" id="GO:0005730">
    <property type="term" value="C:nucleolus"/>
    <property type="evidence" value="ECO:0007669"/>
    <property type="project" value="UniProtKB-SubCell"/>
</dbReference>
<protein>
    <recommendedName>
        <fullName evidence="2">RNA helicase</fullName>
        <ecNumber evidence="2">3.6.4.13</ecNumber>
    </recommendedName>
</protein>
<dbReference type="InterPro" id="IPR011545">
    <property type="entry name" value="DEAD/DEAH_box_helicase_dom"/>
</dbReference>
<evidence type="ECO:0000256" key="2">
    <source>
        <dbReference type="ARBA" id="ARBA00012552"/>
    </source>
</evidence>